<feature type="compositionally biased region" description="Polar residues" evidence="1">
    <location>
        <begin position="61"/>
        <end position="71"/>
    </location>
</feature>
<organism evidence="2 3">
    <name type="scientific">Tropilaelaps mercedesae</name>
    <dbReference type="NCBI Taxonomy" id="418985"/>
    <lineage>
        <taxon>Eukaryota</taxon>
        <taxon>Metazoa</taxon>
        <taxon>Ecdysozoa</taxon>
        <taxon>Arthropoda</taxon>
        <taxon>Chelicerata</taxon>
        <taxon>Arachnida</taxon>
        <taxon>Acari</taxon>
        <taxon>Parasitiformes</taxon>
        <taxon>Mesostigmata</taxon>
        <taxon>Gamasina</taxon>
        <taxon>Dermanyssoidea</taxon>
        <taxon>Laelapidae</taxon>
        <taxon>Tropilaelaps</taxon>
    </lineage>
</organism>
<dbReference type="InParanoid" id="A0A1V9XJH8"/>
<evidence type="ECO:0000313" key="2">
    <source>
        <dbReference type="EMBL" id="OQR73667.1"/>
    </source>
</evidence>
<dbReference type="EMBL" id="MNPL01009536">
    <property type="protein sequence ID" value="OQR73667.1"/>
    <property type="molecule type" value="Genomic_DNA"/>
</dbReference>
<reference evidence="2 3" key="1">
    <citation type="journal article" date="2017" name="Gigascience">
        <title>Draft genome of the honey bee ectoparasitic mite, Tropilaelaps mercedesae, is shaped by the parasitic life history.</title>
        <authorList>
            <person name="Dong X."/>
            <person name="Armstrong S.D."/>
            <person name="Xia D."/>
            <person name="Makepeace B.L."/>
            <person name="Darby A.C."/>
            <person name="Kadowaki T."/>
        </authorList>
    </citation>
    <scope>NUCLEOTIDE SEQUENCE [LARGE SCALE GENOMIC DNA]</scope>
    <source>
        <strain evidence="2">Wuxi-XJTLU</strain>
    </source>
</reference>
<sequence length="107" mass="11680">MAFVYLHRGSSHRVGTQPGYDANPLKVNIRSGGKTTARSLAETPFRPLPMFPCLRRRPLKQRSTTKAQASKNVPPEDSSLGAGYIVAGKKVKLMTPTSCGQVTLHMQ</sequence>
<accession>A0A1V9XJH8</accession>
<evidence type="ECO:0000256" key="1">
    <source>
        <dbReference type="SAM" id="MobiDB-lite"/>
    </source>
</evidence>
<comment type="caution">
    <text evidence="2">The sequence shown here is derived from an EMBL/GenBank/DDBJ whole genome shotgun (WGS) entry which is preliminary data.</text>
</comment>
<keyword evidence="3" id="KW-1185">Reference proteome</keyword>
<gene>
    <name evidence="2" type="ORF">BIW11_09597</name>
</gene>
<feature type="non-terminal residue" evidence="2">
    <location>
        <position position="107"/>
    </location>
</feature>
<evidence type="ECO:0000313" key="3">
    <source>
        <dbReference type="Proteomes" id="UP000192247"/>
    </source>
</evidence>
<feature type="region of interest" description="Disordered" evidence="1">
    <location>
        <begin position="58"/>
        <end position="79"/>
    </location>
</feature>
<name>A0A1V9XJH8_9ACAR</name>
<protein>
    <submittedName>
        <fullName evidence="2">Uncharacterized protein</fullName>
    </submittedName>
</protein>
<dbReference type="Proteomes" id="UP000192247">
    <property type="component" value="Unassembled WGS sequence"/>
</dbReference>
<proteinExistence type="predicted"/>
<dbReference type="AlphaFoldDB" id="A0A1V9XJH8"/>